<evidence type="ECO:0008006" key="4">
    <source>
        <dbReference type="Google" id="ProtNLM"/>
    </source>
</evidence>
<keyword evidence="1" id="KW-0472">Membrane</keyword>
<keyword evidence="1" id="KW-1133">Transmembrane helix</keyword>
<organism evidence="2 3">
    <name type="scientific">Paenibacillus graminis</name>
    <dbReference type="NCBI Taxonomy" id="189425"/>
    <lineage>
        <taxon>Bacteria</taxon>
        <taxon>Bacillati</taxon>
        <taxon>Bacillota</taxon>
        <taxon>Bacilli</taxon>
        <taxon>Bacillales</taxon>
        <taxon>Paenibacillaceae</taxon>
        <taxon>Paenibacillus</taxon>
    </lineage>
</organism>
<sequence length="118" mass="13445">MPVFIRLFIGFIFLVVISVFAYVIIKGLRIWLSNNASELEIRMGTAVVKRTEVWGGSGESRANTDYFVTFEFEDFNRKELQVSGQTYGMIAEGDRGELRFQGTRFKAFNRSIAGRGMN</sequence>
<dbReference type="STRING" id="189425.PGRAT_19465"/>
<reference evidence="2 3" key="1">
    <citation type="submission" date="2014-08" db="EMBL/GenBank/DDBJ databases">
        <title>Comparative genomics of the Paenibacillus odorifer group.</title>
        <authorList>
            <person name="den Bakker H.C."/>
            <person name="Tsai Y.-C."/>
            <person name="Martin N."/>
            <person name="Korlach J."/>
            <person name="Wiedmann M."/>
        </authorList>
    </citation>
    <scope>NUCLEOTIDE SEQUENCE [LARGE SCALE GENOMIC DNA]</scope>
    <source>
        <strain evidence="2 3">DSM 15220</strain>
    </source>
</reference>
<dbReference type="HOGENOM" id="CLU_138370_0_0_9"/>
<dbReference type="Proteomes" id="UP000029500">
    <property type="component" value="Chromosome"/>
</dbReference>
<evidence type="ECO:0000313" key="3">
    <source>
        <dbReference type="Proteomes" id="UP000029500"/>
    </source>
</evidence>
<keyword evidence="1" id="KW-0812">Transmembrane</keyword>
<name>A0A089MDK1_9BACL</name>
<proteinExistence type="predicted"/>
<accession>A0A089MDK1</accession>
<feature type="transmembrane region" description="Helical" evidence="1">
    <location>
        <begin position="6"/>
        <end position="25"/>
    </location>
</feature>
<evidence type="ECO:0000313" key="2">
    <source>
        <dbReference type="EMBL" id="AIQ69563.1"/>
    </source>
</evidence>
<keyword evidence="3" id="KW-1185">Reference proteome</keyword>
<dbReference type="EMBL" id="CP009287">
    <property type="protein sequence ID" value="AIQ69563.1"/>
    <property type="molecule type" value="Genomic_DNA"/>
</dbReference>
<dbReference type="eggNOG" id="ENOG5032T7R">
    <property type="taxonomic scope" value="Bacteria"/>
</dbReference>
<evidence type="ECO:0000256" key="1">
    <source>
        <dbReference type="SAM" id="Phobius"/>
    </source>
</evidence>
<gene>
    <name evidence="2" type="ORF">PGRAT_19465</name>
</gene>
<dbReference type="AlphaFoldDB" id="A0A089MDK1"/>
<protein>
    <recommendedName>
        <fullName evidence="4">DUF2500 domain-containing protein</fullName>
    </recommendedName>
</protein>
<dbReference type="Pfam" id="PF10694">
    <property type="entry name" value="DUF2500"/>
    <property type="match status" value="1"/>
</dbReference>
<dbReference type="InterPro" id="IPR019635">
    <property type="entry name" value="DUF2500"/>
</dbReference>
<dbReference type="Gene3D" id="2.40.50.660">
    <property type="match status" value="1"/>
</dbReference>
<dbReference type="KEGG" id="pgm:PGRAT_19465"/>